<reference evidence="3 5" key="2">
    <citation type="submission" date="2020-01" db="EMBL/GenBank/DDBJ databases">
        <title>Draft genome sequence of Aspergillus udagawae IFM 53868.</title>
        <authorList>
            <person name="Takahashi H."/>
            <person name="Yaguchi T."/>
        </authorList>
    </citation>
    <scope>NUCLEOTIDE SEQUENCE [LARGE SCALE GENOMIC DNA]</scope>
    <source>
        <strain evidence="3 5">IFM 53868</strain>
    </source>
</reference>
<dbReference type="EMBL" id="BLKG01000179">
    <property type="protein sequence ID" value="GFF98198.1"/>
    <property type="molecule type" value="Genomic_DNA"/>
</dbReference>
<evidence type="ECO:0000259" key="1">
    <source>
        <dbReference type="PROSITE" id="PS50181"/>
    </source>
</evidence>
<dbReference type="InterPro" id="IPR036047">
    <property type="entry name" value="F-box-like_dom_sf"/>
</dbReference>
<accession>A0A8H3XMS5</accession>
<evidence type="ECO:0000313" key="2">
    <source>
        <dbReference type="EMBL" id="GFF53161.1"/>
    </source>
</evidence>
<dbReference type="EMBL" id="BLKC01000102">
    <property type="protein sequence ID" value="GFF53161.1"/>
    <property type="molecule type" value="Genomic_DNA"/>
</dbReference>
<dbReference type="Proteomes" id="UP000465266">
    <property type="component" value="Unassembled WGS sequence"/>
</dbReference>
<dbReference type="Proteomes" id="UP000465221">
    <property type="component" value="Unassembled WGS sequence"/>
</dbReference>
<feature type="domain" description="F-box" evidence="1">
    <location>
        <begin position="1"/>
        <end position="47"/>
    </location>
</feature>
<name>A0A8H3XMS5_9EURO</name>
<reference evidence="2 4" key="1">
    <citation type="submission" date="2020-01" db="EMBL/GenBank/DDBJ databases">
        <title>Draft genome sequence of Aspergillus udagawae IFM 46972.</title>
        <authorList>
            <person name="Takahashi H."/>
            <person name="Yaguchi T."/>
        </authorList>
    </citation>
    <scope>NUCLEOTIDE SEQUENCE [LARGE SCALE GENOMIC DNA]</scope>
    <source>
        <strain evidence="2 4">IFM 46972</strain>
    </source>
</reference>
<evidence type="ECO:0000313" key="4">
    <source>
        <dbReference type="Proteomes" id="UP000465221"/>
    </source>
</evidence>
<comment type="caution">
    <text evidence="2">The sequence shown here is derived from an EMBL/GenBank/DDBJ whole genome shotgun (WGS) entry which is preliminary data.</text>
</comment>
<dbReference type="InterPro" id="IPR001810">
    <property type="entry name" value="F-box_dom"/>
</dbReference>
<gene>
    <name evidence="2" type="ORF">IFM46972_09713</name>
    <name evidence="3" type="ORF">IFM53868_09686</name>
</gene>
<dbReference type="AlphaFoldDB" id="A0A8H3XMS5"/>
<organism evidence="2 4">
    <name type="scientific">Aspergillus udagawae</name>
    <dbReference type="NCBI Taxonomy" id="91492"/>
    <lineage>
        <taxon>Eukaryota</taxon>
        <taxon>Fungi</taxon>
        <taxon>Dikarya</taxon>
        <taxon>Ascomycota</taxon>
        <taxon>Pezizomycotina</taxon>
        <taxon>Eurotiomycetes</taxon>
        <taxon>Eurotiomycetidae</taxon>
        <taxon>Eurotiales</taxon>
        <taxon>Aspergillaceae</taxon>
        <taxon>Aspergillus</taxon>
        <taxon>Aspergillus subgen. Fumigati</taxon>
    </lineage>
</organism>
<protein>
    <recommendedName>
        <fullName evidence="1">F-box domain-containing protein</fullName>
    </recommendedName>
</protein>
<evidence type="ECO:0000313" key="3">
    <source>
        <dbReference type="EMBL" id="GFF98198.1"/>
    </source>
</evidence>
<evidence type="ECO:0000313" key="5">
    <source>
        <dbReference type="Proteomes" id="UP000465266"/>
    </source>
</evidence>
<proteinExistence type="predicted"/>
<dbReference type="CDD" id="cd09917">
    <property type="entry name" value="F-box_SF"/>
    <property type="match status" value="1"/>
</dbReference>
<sequence>MLLDLPPELIQLVLQCSTTPSFLQAALSCRALHEIASSSREVILHHLHKTPGLNVDTGSLKTRQLFQLLMKRSFQQLYGAQFSAKCTTFCFEDFALDARASSLASHGERDIALVLKGRQDVYVFQAKDGKLHLKAQLRSPEDQPGRIEVLKTAFDGEGGVNVLHHLVPAINEDGFGATHPFVRHAIRSGPRVSVYMARHSLQTLNEPIRMCAFPDHAEYEPLALAAAGESTFAISWQHVRESDDYEVVLYNSPKQSSSNTPEVIDCNYNAITLIDGNRQRQSSDRYRQAGLSSPYDNGPAIDISFNDRSSQLLYYHRAQTLYGSFQRIQNINAQHLVDPQPTLYQNACMVQFSDTLSLLFSIAIPFFGTHATRNENNIEMCHWQYLAFGIATHRKENWTVACLLKSEARCQAQNCGHVLNLDRGRRFSQWTIVARLWGFQNPANSLGCKIAASDRGTRLAVANWNVIYVWALEPNALIEENANGFYPPSFRSTSSGMIELRPIALPLDAVCFKLCFTHQEDELIAITDRGVMYWDLGPLGKGQRITQRLPL</sequence>
<keyword evidence="5" id="KW-1185">Reference proteome</keyword>
<dbReference type="PROSITE" id="PS50181">
    <property type="entry name" value="FBOX"/>
    <property type="match status" value="1"/>
</dbReference>
<dbReference type="SUPFAM" id="SSF81383">
    <property type="entry name" value="F-box domain"/>
    <property type="match status" value="1"/>
</dbReference>